<dbReference type="AlphaFoldDB" id="A0A915JBU5"/>
<protein>
    <submittedName>
        <fullName evidence="3">Uncharacterized protein</fullName>
    </submittedName>
</protein>
<feature type="region of interest" description="Disordered" evidence="1">
    <location>
        <begin position="32"/>
        <end position="54"/>
    </location>
</feature>
<dbReference type="WBParaSite" id="nRc.2.0.1.t23121-RA">
    <property type="protein sequence ID" value="nRc.2.0.1.t23121-RA"/>
    <property type="gene ID" value="nRc.2.0.1.g23121"/>
</dbReference>
<proteinExistence type="predicted"/>
<evidence type="ECO:0000313" key="2">
    <source>
        <dbReference type="Proteomes" id="UP000887565"/>
    </source>
</evidence>
<evidence type="ECO:0000256" key="1">
    <source>
        <dbReference type="SAM" id="MobiDB-lite"/>
    </source>
</evidence>
<evidence type="ECO:0000313" key="3">
    <source>
        <dbReference type="WBParaSite" id="nRc.2.0.1.t23121-RA"/>
    </source>
</evidence>
<name>A0A915JBU5_ROMCU</name>
<keyword evidence="2" id="KW-1185">Reference proteome</keyword>
<dbReference type="Proteomes" id="UP000887565">
    <property type="component" value="Unplaced"/>
</dbReference>
<organism evidence="2 3">
    <name type="scientific">Romanomermis culicivorax</name>
    <name type="common">Nematode worm</name>
    <dbReference type="NCBI Taxonomy" id="13658"/>
    <lineage>
        <taxon>Eukaryota</taxon>
        <taxon>Metazoa</taxon>
        <taxon>Ecdysozoa</taxon>
        <taxon>Nematoda</taxon>
        <taxon>Enoplea</taxon>
        <taxon>Dorylaimia</taxon>
        <taxon>Mermithida</taxon>
        <taxon>Mermithoidea</taxon>
        <taxon>Mermithidae</taxon>
        <taxon>Romanomermis</taxon>
    </lineage>
</organism>
<accession>A0A915JBU5</accession>
<reference evidence="3" key="1">
    <citation type="submission" date="2022-11" db="UniProtKB">
        <authorList>
            <consortium name="WormBaseParasite"/>
        </authorList>
    </citation>
    <scope>IDENTIFICATION</scope>
</reference>
<sequence>MYNIGDNMDDGEAGTVIQKRFGVEDRQLRVGERQYQNVPQGGHGDSRSTGEGMNSYGWVIVTGNAREIEGEY</sequence>